<evidence type="ECO:0000313" key="8">
    <source>
        <dbReference type="EMBL" id="NJB68505.1"/>
    </source>
</evidence>
<keyword evidence="3" id="KW-0597">Phosphoprotein</keyword>
<dbReference type="SUPFAM" id="SSF53850">
    <property type="entry name" value="Periplasmic binding protein-like II"/>
    <property type="match status" value="1"/>
</dbReference>
<dbReference type="RefSeq" id="WP_167941566.1">
    <property type="nucleotide sequence ID" value="NZ_JAATJA010000002.1"/>
</dbReference>
<organism evidence="8 9">
    <name type="scientific">Desulfobaculum xiamenense</name>
    <dbReference type="NCBI Taxonomy" id="995050"/>
    <lineage>
        <taxon>Bacteria</taxon>
        <taxon>Pseudomonadati</taxon>
        <taxon>Thermodesulfobacteriota</taxon>
        <taxon>Desulfovibrionia</taxon>
        <taxon>Desulfovibrionales</taxon>
        <taxon>Desulfovibrionaceae</taxon>
        <taxon>Desulfobaculum</taxon>
    </lineage>
</organism>
<dbReference type="InterPro" id="IPR003594">
    <property type="entry name" value="HATPase_dom"/>
</dbReference>
<dbReference type="SMART" id="SM00387">
    <property type="entry name" value="HATPase_c"/>
    <property type="match status" value="1"/>
</dbReference>
<dbReference type="InterPro" id="IPR003661">
    <property type="entry name" value="HisK_dim/P_dom"/>
</dbReference>
<dbReference type="EC" id="2.7.13.3" evidence="2"/>
<feature type="region of interest" description="Disordered" evidence="4">
    <location>
        <begin position="583"/>
        <end position="604"/>
    </location>
</feature>
<evidence type="ECO:0000256" key="3">
    <source>
        <dbReference type="ARBA" id="ARBA00022553"/>
    </source>
</evidence>
<keyword evidence="5" id="KW-0472">Membrane</keyword>
<dbReference type="Pfam" id="PF00497">
    <property type="entry name" value="SBP_bac_3"/>
    <property type="match status" value="1"/>
</dbReference>
<reference evidence="8 9" key="1">
    <citation type="submission" date="2020-03" db="EMBL/GenBank/DDBJ databases">
        <title>Genomic Encyclopedia of Type Strains, Phase IV (KMG-IV): sequencing the most valuable type-strain genomes for metagenomic binning, comparative biology and taxonomic classification.</title>
        <authorList>
            <person name="Goeker M."/>
        </authorList>
    </citation>
    <scope>NUCLEOTIDE SEQUENCE [LARGE SCALE GENOMIC DNA]</scope>
    <source>
        <strain evidence="8 9">DSM 24233</strain>
    </source>
</reference>
<dbReference type="GO" id="GO:0000155">
    <property type="term" value="F:phosphorelay sensor kinase activity"/>
    <property type="evidence" value="ECO:0007669"/>
    <property type="project" value="InterPro"/>
</dbReference>
<dbReference type="SUPFAM" id="SSF55874">
    <property type="entry name" value="ATPase domain of HSP90 chaperone/DNA topoisomerase II/histidine kinase"/>
    <property type="match status" value="1"/>
</dbReference>
<dbReference type="SMART" id="SM00062">
    <property type="entry name" value="PBPb"/>
    <property type="match status" value="1"/>
</dbReference>
<evidence type="ECO:0000256" key="1">
    <source>
        <dbReference type="ARBA" id="ARBA00000085"/>
    </source>
</evidence>
<dbReference type="PANTHER" id="PTHR43065">
    <property type="entry name" value="SENSOR HISTIDINE KINASE"/>
    <property type="match status" value="1"/>
</dbReference>
<dbReference type="Gene3D" id="3.40.190.10">
    <property type="entry name" value="Periplasmic binding protein-like II"/>
    <property type="match status" value="2"/>
</dbReference>
<name>A0A846QSS4_9BACT</name>
<dbReference type="PANTHER" id="PTHR43065:SF42">
    <property type="entry name" value="TWO-COMPONENT SENSOR PPRA"/>
    <property type="match status" value="1"/>
</dbReference>
<dbReference type="PROSITE" id="PS50109">
    <property type="entry name" value="HIS_KIN"/>
    <property type="match status" value="1"/>
</dbReference>
<protein>
    <recommendedName>
        <fullName evidence="2">histidine kinase</fullName>
        <ecNumber evidence="2">2.7.13.3</ecNumber>
    </recommendedName>
</protein>
<dbReference type="Gene3D" id="3.30.565.10">
    <property type="entry name" value="Histidine kinase-like ATPase, C-terminal domain"/>
    <property type="match status" value="1"/>
</dbReference>
<evidence type="ECO:0000256" key="2">
    <source>
        <dbReference type="ARBA" id="ARBA00012438"/>
    </source>
</evidence>
<feature type="domain" description="Histidine kinase" evidence="7">
    <location>
        <begin position="345"/>
        <end position="583"/>
    </location>
</feature>
<comment type="catalytic activity">
    <reaction evidence="1">
        <text>ATP + protein L-histidine = ADP + protein N-phospho-L-histidine.</text>
        <dbReference type="EC" id="2.7.13.3"/>
    </reaction>
</comment>
<dbReference type="Pfam" id="PF02518">
    <property type="entry name" value="HATPase_c"/>
    <property type="match status" value="1"/>
</dbReference>
<keyword evidence="5" id="KW-0812">Transmembrane</keyword>
<keyword evidence="5" id="KW-1133">Transmembrane helix</keyword>
<dbReference type="CDD" id="cd13704">
    <property type="entry name" value="PBP2_HisK"/>
    <property type="match status" value="1"/>
</dbReference>
<dbReference type="InterPro" id="IPR036890">
    <property type="entry name" value="HATPase_C_sf"/>
</dbReference>
<dbReference type="Gene3D" id="1.10.287.130">
    <property type="match status" value="1"/>
</dbReference>
<dbReference type="InterPro" id="IPR036097">
    <property type="entry name" value="HisK_dim/P_sf"/>
</dbReference>
<keyword evidence="9" id="KW-1185">Reference proteome</keyword>
<dbReference type="SUPFAM" id="SSF47384">
    <property type="entry name" value="Homodimeric domain of signal transducing histidine kinase"/>
    <property type="match status" value="1"/>
</dbReference>
<evidence type="ECO:0000256" key="5">
    <source>
        <dbReference type="SAM" id="Phobius"/>
    </source>
</evidence>
<dbReference type="EMBL" id="JAATJA010000002">
    <property type="protein sequence ID" value="NJB68505.1"/>
    <property type="molecule type" value="Genomic_DNA"/>
</dbReference>
<evidence type="ECO:0000256" key="6">
    <source>
        <dbReference type="SAM" id="SignalP"/>
    </source>
</evidence>
<dbReference type="Proteomes" id="UP000580856">
    <property type="component" value="Unassembled WGS sequence"/>
</dbReference>
<evidence type="ECO:0000259" key="7">
    <source>
        <dbReference type="PROSITE" id="PS50109"/>
    </source>
</evidence>
<sequence length="604" mass="66289">MYDITRGALRLCVACLAVVFCAVLPPARDAFCSTNATAPERLTITIGGDLHYPPYEFLDALGEPNGFNVELSRALARVTGINVQIRLGLWQNMREALDKGEIDVLQGISHSAERAQKIRFSDPYTTVEYSIFAREDSPMAASLADMAGRAVLVEEGGAMFDMLRRFYPRISVSPAYNHENALRRLAAGHGDFALVSKTAGKYMIQMNGLKGIRPVGTPISLERYCYATTPDKEQLLELVNSGLEMLKANGTYAELCEKWLVVPEPDKISWADVFRYGALILVPLLLILVGSLVWSRMLQRKVAERTHELQLEIARHLEAKKELERKQKVIIHSDRMATLGVMASGIAHEINNPNGTMLMNLPIMLDSFEDALEVLDVYYEENGDFLMGGLPYSRMRNEIPQMLTDMMEGAQRIKHIVHDLKDFSRKGEQADMERLDMNHVVEASLRLVNNAIRKSTNAFTLSLGSDLPPVFGSSRRIQQVVVNLILNACQALPDTSRALTVATSYDEGINAVTLQVIDEGVGISAKHLDNITDPFFTTKRESGGTGLGLSVSAGIVKEHFGALDFESTPGKGTTVTLSLPAMTDDSEAGAASASTGPQPDGARI</sequence>
<comment type="caution">
    <text evidence="8">The sequence shown here is derived from an EMBL/GenBank/DDBJ whole genome shotgun (WGS) entry which is preliminary data.</text>
</comment>
<proteinExistence type="predicted"/>
<feature type="transmembrane region" description="Helical" evidence="5">
    <location>
        <begin position="273"/>
        <end position="295"/>
    </location>
</feature>
<keyword evidence="6" id="KW-0732">Signal</keyword>
<dbReference type="AlphaFoldDB" id="A0A846QSS4"/>
<dbReference type="InterPro" id="IPR001638">
    <property type="entry name" value="Solute-binding_3/MltF_N"/>
</dbReference>
<dbReference type="PRINTS" id="PR00344">
    <property type="entry name" value="BCTRLSENSOR"/>
</dbReference>
<gene>
    <name evidence="8" type="ORF">GGQ74_002178</name>
</gene>
<feature type="signal peptide" evidence="6">
    <location>
        <begin position="1"/>
        <end position="30"/>
    </location>
</feature>
<dbReference type="CDD" id="cd00082">
    <property type="entry name" value="HisKA"/>
    <property type="match status" value="1"/>
</dbReference>
<evidence type="ECO:0000256" key="4">
    <source>
        <dbReference type="SAM" id="MobiDB-lite"/>
    </source>
</evidence>
<dbReference type="InterPro" id="IPR005467">
    <property type="entry name" value="His_kinase_dom"/>
</dbReference>
<accession>A0A846QSS4</accession>
<feature type="chain" id="PRO_5033049849" description="histidine kinase" evidence="6">
    <location>
        <begin position="31"/>
        <end position="604"/>
    </location>
</feature>
<dbReference type="InterPro" id="IPR004358">
    <property type="entry name" value="Sig_transdc_His_kin-like_C"/>
</dbReference>
<evidence type="ECO:0000313" key="9">
    <source>
        <dbReference type="Proteomes" id="UP000580856"/>
    </source>
</evidence>